<feature type="domain" description="Spore germination GerAC-like C-terminal" evidence="8">
    <location>
        <begin position="232"/>
        <end position="401"/>
    </location>
</feature>
<evidence type="ECO:0000256" key="2">
    <source>
        <dbReference type="ARBA" id="ARBA00007886"/>
    </source>
</evidence>
<sequence>MRYKTIRILIAASLWLLTVFLSGCADYAEIERLAHVVVLGLDRADDQFIKVTFQIANPQVGSTDRSQAEEEPPSDIITITATDIVNAKELSKTIIPRRMNFTHLQSIVISEELARTHQLHEMIAGLIRLPEMRREMNLIISREPAQRFIRKNKPRLETRPYKYYEFMIDQWEESGLVPNSTINDYLKALSGELFLAIYATTEKVEAPLYEYEDKYKAGEVPTEESDPVQIIGSAVIKQGKMIGVLSGEETRYSLMLRPDDLYRSQVISFPDPIHKGERVSVHLLRKGAPRVQLDLSGEAPKIDVTVRMDMQILSIQSMIDYVGNQQNIDKLDRFIEDVLERGTMNFIRKTQEEYRGEPFLWHLEARKKFWTWDEYNRYDWFSQYPRAEVKVKYDIDVRSFGKQFQPPKINEERTR</sequence>
<dbReference type="RefSeq" id="WP_200967678.1">
    <property type="nucleotide sequence ID" value="NZ_BMAQ01000048.1"/>
</dbReference>
<proteinExistence type="inferred from homology"/>
<name>A0A916QIH3_9BACL</name>
<protein>
    <recommendedName>
        <fullName evidence="12">Germination protein, Ger(X)C family</fullName>
    </recommendedName>
</protein>
<evidence type="ECO:0000256" key="6">
    <source>
        <dbReference type="ARBA" id="ARBA00023139"/>
    </source>
</evidence>
<dbReference type="Proteomes" id="UP000654993">
    <property type="component" value="Unassembled WGS sequence"/>
</dbReference>
<dbReference type="AlphaFoldDB" id="A0A916QIH3"/>
<evidence type="ECO:0000256" key="5">
    <source>
        <dbReference type="ARBA" id="ARBA00023136"/>
    </source>
</evidence>
<evidence type="ECO:0000256" key="7">
    <source>
        <dbReference type="ARBA" id="ARBA00023288"/>
    </source>
</evidence>
<accession>A0A916QIH3</accession>
<evidence type="ECO:0000256" key="3">
    <source>
        <dbReference type="ARBA" id="ARBA00022544"/>
    </source>
</evidence>
<evidence type="ECO:0000256" key="1">
    <source>
        <dbReference type="ARBA" id="ARBA00004635"/>
    </source>
</evidence>
<dbReference type="PANTHER" id="PTHR35789">
    <property type="entry name" value="SPORE GERMINATION PROTEIN B3"/>
    <property type="match status" value="1"/>
</dbReference>
<reference evidence="10" key="1">
    <citation type="submission" date="2020-08" db="EMBL/GenBank/DDBJ databases">
        <authorList>
            <person name="Uke A."/>
            <person name="Chhe C."/>
            <person name="Baramee S."/>
            <person name="Kosugi A."/>
        </authorList>
    </citation>
    <scope>NUCLEOTIDE SEQUENCE</scope>
    <source>
        <strain evidence="10">DA-C8</strain>
    </source>
</reference>
<keyword evidence="3" id="KW-0309">Germination</keyword>
<dbReference type="NCBIfam" id="TIGR02887">
    <property type="entry name" value="spore_ger_x_C"/>
    <property type="match status" value="1"/>
</dbReference>
<dbReference type="InterPro" id="IPR057336">
    <property type="entry name" value="GerAC_N"/>
</dbReference>
<evidence type="ECO:0008006" key="12">
    <source>
        <dbReference type="Google" id="ProtNLM"/>
    </source>
</evidence>
<dbReference type="InterPro" id="IPR038501">
    <property type="entry name" value="Spore_GerAC_C_sf"/>
</dbReference>
<reference evidence="10" key="2">
    <citation type="journal article" date="2021" name="Data Brief">
        <title>Draft genome sequence data of the facultative, thermophilic, xylanolytic bacterium Paenibacillus sp. strain DA-C8.</title>
        <authorList>
            <person name="Chhe C."/>
            <person name="Uke A."/>
            <person name="Baramee S."/>
            <person name="Ungkulpasvich U."/>
            <person name="Tachaapaikoon C."/>
            <person name="Pason P."/>
            <person name="Waeonukul R."/>
            <person name="Ratanakhanokchai K."/>
            <person name="Kosugi A."/>
        </authorList>
    </citation>
    <scope>NUCLEOTIDE SEQUENCE</scope>
    <source>
        <strain evidence="10">DA-C8</strain>
    </source>
</reference>
<dbReference type="PROSITE" id="PS51257">
    <property type="entry name" value="PROKAR_LIPOPROTEIN"/>
    <property type="match status" value="1"/>
</dbReference>
<keyword evidence="4" id="KW-0732">Signal</keyword>
<keyword evidence="6" id="KW-0564">Palmitate</keyword>
<feature type="domain" description="Spore germination protein N-terminal" evidence="9">
    <location>
        <begin position="26"/>
        <end position="192"/>
    </location>
</feature>
<keyword evidence="11" id="KW-1185">Reference proteome</keyword>
<dbReference type="Pfam" id="PF05504">
    <property type="entry name" value="Spore_GerAC"/>
    <property type="match status" value="1"/>
</dbReference>
<dbReference type="Pfam" id="PF25198">
    <property type="entry name" value="Spore_GerAC_N"/>
    <property type="match status" value="1"/>
</dbReference>
<comment type="caution">
    <text evidence="10">The sequence shown here is derived from an EMBL/GenBank/DDBJ whole genome shotgun (WGS) entry which is preliminary data.</text>
</comment>
<dbReference type="EMBL" id="BMAQ01000048">
    <property type="protein sequence ID" value="GFR39489.1"/>
    <property type="molecule type" value="Genomic_DNA"/>
</dbReference>
<organism evidence="10 11">
    <name type="scientific">Insulibacter thermoxylanivorax</name>
    <dbReference type="NCBI Taxonomy" id="2749268"/>
    <lineage>
        <taxon>Bacteria</taxon>
        <taxon>Bacillati</taxon>
        <taxon>Bacillota</taxon>
        <taxon>Bacilli</taxon>
        <taxon>Bacillales</taxon>
        <taxon>Paenibacillaceae</taxon>
        <taxon>Insulibacter</taxon>
    </lineage>
</organism>
<dbReference type="Gene3D" id="3.30.300.210">
    <property type="entry name" value="Nutrient germinant receptor protein C, domain 3"/>
    <property type="match status" value="1"/>
</dbReference>
<gene>
    <name evidence="10" type="ORF">PRECH8_27850</name>
</gene>
<keyword evidence="5" id="KW-0472">Membrane</keyword>
<keyword evidence="7" id="KW-0449">Lipoprotein</keyword>
<comment type="similarity">
    <text evidence="2">Belongs to the GerABKC lipoprotein family.</text>
</comment>
<evidence type="ECO:0000313" key="10">
    <source>
        <dbReference type="EMBL" id="GFR39489.1"/>
    </source>
</evidence>
<evidence type="ECO:0000313" key="11">
    <source>
        <dbReference type="Proteomes" id="UP000654993"/>
    </source>
</evidence>
<evidence type="ECO:0000259" key="8">
    <source>
        <dbReference type="Pfam" id="PF05504"/>
    </source>
</evidence>
<evidence type="ECO:0000256" key="4">
    <source>
        <dbReference type="ARBA" id="ARBA00022729"/>
    </source>
</evidence>
<comment type="subcellular location">
    <subcellularLocation>
        <location evidence="1">Membrane</location>
        <topology evidence="1">Lipid-anchor</topology>
    </subcellularLocation>
</comment>
<dbReference type="InterPro" id="IPR046953">
    <property type="entry name" value="Spore_GerAC-like_C"/>
</dbReference>
<dbReference type="GO" id="GO:0016020">
    <property type="term" value="C:membrane"/>
    <property type="evidence" value="ECO:0007669"/>
    <property type="project" value="UniProtKB-SubCell"/>
</dbReference>
<evidence type="ECO:0000259" key="9">
    <source>
        <dbReference type="Pfam" id="PF25198"/>
    </source>
</evidence>
<dbReference type="InterPro" id="IPR008844">
    <property type="entry name" value="Spore_GerAC-like"/>
</dbReference>
<dbReference type="GO" id="GO:0009847">
    <property type="term" value="P:spore germination"/>
    <property type="evidence" value="ECO:0007669"/>
    <property type="project" value="InterPro"/>
</dbReference>
<dbReference type="PANTHER" id="PTHR35789:SF1">
    <property type="entry name" value="SPORE GERMINATION PROTEIN B3"/>
    <property type="match status" value="1"/>
</dbReference>